<proteinExistence type="predicted"/>
<dbReference type="EMBL" id="PYNF01000002">
    <property type="protein sequence ID" value="PSV00980.1"/>
    <property type="molecule type" value="Genomic_DNA"/>
</dbReference>
<dbReference type="InterPro" id="IPR055592">
    <property type="entry name" value="DUF7168"/>
</dbReference>
<dbReference type="PIRSF" id="PIRSF028111">
    <property type="entry name" value="UCP028111"/>
    <property type="match status" value="1"/>
</dbReference>
<protein>
    <submittedName>
        <fullName evidence="3">Uncharacterized protein</fullName>
    </submittedName>
</protein>
<dbReference type="Pfam" id="PF23771">
    <property type="entry name" value="DUF7168"/>
    <property type="match status" value="1"/>
</dbReference>
<gene>
    <name evidence="3" type="ORF">C9J27_02850</name>
</gene>
<organism evidence="3 4">
    <name type="scientific">Photobacterium kishitanii</name>
    <dbReference type="NCBI Taxonomy" id="318456"/>
    <lineage>
        <taxon>Bacteria</taxon>
        <taxon>Pseudomonadati</taxon>
        <taxon>Pseudomonadota</taxon>
        <taxon>Gammaproteobacteria</taxon>
        <taxon>Vibrionales</taxon>
        <taxon>Vibrionaceae</taxon>
        <taxon>Photobacterium</taxon>
    </lineage>
</organism>
<dbReference type="Pfam" id="PF10979">
    <property type="entry name" value="DUF2786"/>
    <property type="match status" value="1"/>
</dbReference>
<evidence type="ECO:0000259" key="1">
    <source>
        <dbReference type="Pfam" id="PF10979"/>
    </source>
</evidence>
<evidence type="ECO:0000259" key="2">
    <source>
        <dbReference type="Pfam" id="PF23771"/>
    </source>
</evidence>
<dbReference type="AlphaFoldDB" id="A0A2T3KMF2"/>
<comment type="caution">
    <text evidence="3">The sequence shown here is derived from an EMBL/GenBank/DDBJ whole genome shotgun (WGS) entry which is preliminary data.</text>
</comment>
<dbReference type="Proteomes" id="UP000241426">
    <property type="component" value="Unassembled WGS sequence"/>
</dbReference>
<evidence type="ECO:0000313" key="3">
    <source>
        <dbReference type="EMBL" id="PSV00980.1"/>
    </source>
</evidence>
<reference evidence="3 4" key="1">
    <citation type="submission" date="2018-01" db="EMBL/GenBank/DDBJ databases">
        <title>Whole genome sequencing of Histamine producing bacteria.</title>
        <authorList>
            <person name="Butler K."/>
        </authorList>
    </citation>
    <scope>NUCLEOTIDE SEQUENCE [LARGE SCALE GENOMIC DNA]</scope>
    <source>
        <strain evidence="3 4">FS-7.2</strain>
    </source>
</reference>
<dbReference type="InterPro" id="IPR016868">
    <property type="entry name" value="Phage_B3_Orf5"/>
</dbReference>
<accession>A0A2T3KMF2</accession>
<evidence type="ECO:0000313" key="4">
    <source>
        <dbReference type="Proteomes" id="UP000241426"/>
    </source>
</evidence>
<feature type="domain" description="DUF7168" evidence="2">
    <location>
        <begin position="47"/>
        <end position="189"/>
    </location>
</feature>
<feature type="domain" description="DUF2786" evidence="1">
    <location>
        <begin position="8"/>
        <end position="43"/>
    </location>
</feature>
<name>A0A2T3KMF2_9GAMM</name>
<sequence>MNTEMKKKIDKIKKCLDLGASANEHEAARAIEMAQRLMHKYGICDADVALSGIGEHTSDDTVQMKPKVYVSQLMFALDKAFGVQSIYTAKVNSKGQLKRHAKFIGERQSAMLASYSFDVCLMAIKTARRKFASSLHKNCKPKTKEARSDAFCLGFVGAIESNLSTMNITPKTDELIKTYIGKNYGELVAISSNDTMSRKRSKAERERVDSSFYMGHTAGGDFEIYQPVSGKETSKISCKRE</sequence>
<dbReference type="InterPro" id="IPR024498">
    <property type="entry name" value="DUF2786"/>
</dbReference>